<dbReference type="AlphaFoldDB" id="A0A927Q1P0"/>
<dbReference type="Gene3D" id="3.30.530.20">
    <property type="match status" value="1"/>
</dbReference>
<protein>
    <submittedName>
        <fullName evidence="1">SRPBCC family protein</fullName>
    </submittedName>
</protein>
<dbReference type="InterPro" id="IPR019587">
    <property type="entry name" value="Polyketide_cyclase/dehydratase"/>
</dbReference>
<evidence type="ECO:0000313" key="2">
    <source>
        <dbReference type="Proteomes" id="UP000616839"/>
    </source>
</evidence>
<comment type="caution">
    <text evidence="1">The sequence shown here is derived from an EMBL/GenBank/DDBJ whole genome shotgun (WGS) entry which is preliminary data.</text>
</comment>
<dbReference type="Pfam" id="PF10604">
    <property type="entry name" value="Polyketide_cyc2"/>
    <property type="match status" value="1"/>
</dbReference>
<reference evidence="1" key="1">
    <citation type="submission" date="2020-09" db="EMBL/GenBank/DDBJ databases">
        <title>Nocardioides sp. strain MJB4 16S ribosomal RNA gene Genome sequencing and assembly.</title>
        <authorList>
            <person name="Kim I."/>
        </authorList>
    </citation>
    <scope>NUCLEOTIDE SEQUENCE</scope>
    <source>
        <strain evidence="1">MJB4</strain>
    </source>
</reference>
<dbReference type="InterPro" id="IPR023393">
    <property type="entry name" value="START-like_dom_sf"/>
</dbReference>
<keyword evidence="2" id="KW-1185">Reference proteome</keyword>
<proteinExistence type="predicted"/>
<evidence type="ECO:0000313" key="1">
    <source>
        <dbReference type="EMBL" id="MBD8868921.1"/>
    </source>
</evidence>
<accession>A0A927Q1P0</accession>
<sequence length="155" mass="16871">MSRFSAATTSEAVVAADRSVLWAALTDPDLLPRLTPFLESVTADGDHWCWQLTRFPVLGTSVVPAFTERMSLTPEERIEFTHDPPAGKREPAGAEGRYLLEDTPEGTRLAIRLEVHVELPLSRFAAPAVNSVMKGVMATMGRRFSANLLAHVGAA</sequence>
<gene>
    <name evidence="1" type="ORF">IE331_04725</name>
</gene>
<dbReference type="CDD" id="cd07812">
    <property type="entry name" value="SRPBCC"/>
    <property type="match status" value="1"/>
</dbReference>
<dbReference type="RefSeq" id="WP_192140946.1">
    <property type="nucleotide sequence ID" value="NZ_JACYXZ010000001.1"/>
</dbReference>
<dbReference type="EMBL" id="JACYXZ010000001">
    <property type="protein sequence ID" value="MBD8868921.1"/>
    <property type="molecule type" value="Genomic_DNA"/>
</dbReference>
<name>A0A927Q1P0_9ACTN</name>
<dbReference type="Proteomes" id="UP000616839">
    <property type="component" value="Unassembled WGS sequence"/>
</dbReference>
<organism evidence="1 2">
    <name type="scientific">Nocardioides donggukensis</name>
    <dbReference type="NCBI Taxonomy" id="2774019"/>
    <lineage>
        <taxon>Bacteria</taxon>
        <taxon>Bacillati</taxon>
        <taxon>Actinomycetota</taxon>
        <taxon>Actinomycetes</taxon>
        <taxon>Propionibacteriales</taxon>
        <taxon>Nocardioidaceae</taxon>
        <taxon>Nocardioides</taxon>
    </lineage>
</organism>
<dbReference type="SUPFAM" id="SSF55961">
    <property type="entry name" value="Bet v1-like"/>
    <property type="match status" value="1"/>
</dbReference>